<dbReference type="Gene3D" id="3.30.420.10">
    <property type="entry name" value="Ribonuclease H-like superfamily/Ribonuclease H"/>
    <property type="match status" value="1"/>
</dbReference>
<sequence length="184" mass="21373">MDSLGPDDVILFQDEASVQFSPTSTRMWSLKGHQPEIYTYGGRKRQHLVGTVEPLEGNLHVAFSDTLKAPQFQHYLEGLLARYPESKKLIIVLDNARAHHSKELDPFLDANKERLELVFLPPYSPDLNPMEWFWKFLRKMVTHNTFFGTFKEFQHALIKFIVKHKTSSLEIKTRCSYTKLFSSA</sequence>
<dbReference type="InterPro" id="IPR038717">
    <property type="entry name" value="Tc1-like_DDE_dom"/>
</dbReference>
<dbReference type="Pfam" id="PF13358">
    <property type="entry name" value="DDE_3"/>
    <property type="match status" value="1"/>
</dbReference>
<accession>A0A0F9NW40</accession>
<protein>
    <recommendedName>
        <fullName evidence="1">Tc1-like transposase DDE domain-containing protein</fullName>
    </recommendedName>
</protein>
<dbReference type="PANTHER" id="PTHR46564:SF1">
    <property type="entry name" value="TRANSPOSASE"/>
    <property type="match status" value="1"/>
</dbReference>
<proteinExistence type="predicted"/>
<dbReference type="AlphaFoldDB" id="A0A0F9NW40"/>
<name>A0A0F9NW40_9ZZZZ</name>
<comment type="caution">
    <text evidence="2">The sequence shown here is derived from an EMBL/GenBank/DDBJ whole genome shotgun (WGS) entry which is preliminary data.</text>
</comment>
<gene>
    <name evidence="2" type="ORF">LCGC14_0919260</name>
</gene>
<dbReference type="PANTHER" id="PTHR46564">
    <property type="entry name" value="TRANSPOSASE"/>
    <property type="match status" value="1"/>
</dbReference>
<evidence type="ECO:0000313" key="2">
    <source>
        <dbReference type="EMBL" id="KKN22044.1"/>
    </source>
</evidence>
<dbReference type="InterPro" id="IPR047655">
    <property type="entry name" value="Transpos_IS630-like"/>
</dbReference>
<dbReference type="SUPFAM" id="SSF53098">
    <property type="entry name" value="Ribonuclease H-like"/>
    <property type="match status" value="1"/>
</dbReference>
<dbReference type="NCBIfam" id="NF033545">
    <property type="entry name" value="transpos_IS630"/>
    <property type="match status" value="1"/>
</dbReference>
<dbReference type="InterPro" id="IPR012337">
    <property type="entry name" value="RNaseH-like_sf"/>
</dbReference>
<organism evidence="2">
    <name type="scientific">marine sediment metagenome</name>
    <dbReference type="NCBI Taxonomy" id="412755"/>
    <lineage>
        <taxon>unclassified sequences</taxon>
        <taxon>metagenomes</taxon>
        <taxon>ecological metagenomes</taxon>
    </lineage>
</organism>
<dbReference type="InterPro" id="IPR036397">
    <property type="entry name" value="RNaseH_sf"/>
</dbReference>
<dbReference type="EMBL" id="LAZR01003097">
    <property type="protein sequence ID" value="KKN22044.1"/>
    <property type="molecule type" value="Genomic_DNA"/>
</dbReference>
<dbReference type="GO" id="GO:0003676">
    <property type="term" value="F:nucleic acid binding"/>
    <property type="evidence" value="ECO:0007669"/>
    <property type="project" value="InterPro"/>
</dbReference>
<evidence type="ECO:0000259" key="1">
    <source>
        <dbReference type="Pfam" id="PF13358"/>
    </source>
</evidence>
<reference evidence="2" key="1">
    <citation type="journal article" date="2015" name="Nature">
        <title>Complex archaea that bridge the gap between prokaryotes and eukaryotes.</title>
        <authorList>
            <person name="Spang A."/>
            <person name="Saw J.H."/>
            <person name="Jorgensen S.L."/>
            <person name="Zaremba-Niedzwiedzka K."/>
            <person name="Martijn J."/>
            <person name="Lind A.E."/>
            <person name="van Eijk R."/>
            <person name="Schleper C."/>
            <person name="Guy L."/>
            <person name="Ettema T.J."/>
        </authorList>
    </citation>
    <scope>NUCLEOTIDE SEQUENCE</scope>
</reference>
<feature type="domain" description="Tc1-like transposase DDE" evidence="1">
    <location>
        <begin position="10"/>
        <end position="153"/>
    </location>
</feature>